<name>A0A873WHK5_9CAUD</name>
<dbReference type="GeneID" id="65132449"/>
<dbReference type="RefSeq" id="YP_010113889.1">
    <property type="nucleotide sequence ID" value="NC_055910.1"/>
</dbReference>
<reference evidence="1 2" key="1">
    <citation type="submission" date="2020-10" db="EMBL/GenBank/DDBJ databases">
        <title>Novel bacteriophages targeting Providencia spp. as potential agents for phage therapy.</title>
        <authorList>
            <person name="Rakov C."/>
            <person name="Alkalay-Oren S."/>
            <person name="Coppenhagen-Glazer S."/>
            <person name="Hazan R."/>
        </authorList>
    </citation>
    <scope>NUCLEOTIDE SEQUENCE [LARGE SCALE GENOMIC DNA]</scope>
</reference>
<dbReference type="KEGG" id="vg:65132449"/>
<dbReference type="EMBL" id="MW057857">
    <property type="protein sequence ID" value="QPB12102.1"/>
    <property type="molecule type" value="Genomic_DNA"/>
</dbReference>
<dbReference type="Proteomes" id="UP000663042">
    <property type="component" value="Segment"/>
</dbReference>
<keyword evidence="2" id="KW-1185">Reference proteome</keyword>
<protein>
    <submittedName>
        <fullName evidence="1">Uncharacterized protein</fullName>
    </submittedName>
</protein>
<proteinExistence type="predicted"/>
<organism evidence="1 2">
    <name type="scientific">Providencia phage PSTCR5</name>
    <dbReference type="NCBI Taxonomy" id="2783547"/>
    <lineage>
        <taxon>Viruses</taxon>
        <taxon>Duplodnaviria</taxon>
        <taxon>Heunggongvirae</taxon>
        <taxon>Uroviricota</taxon>
        <taxon>Caudoviricetes</taxon>
        <taxon>Demerecviridae</taxon>
        <taxon>Priunavirus</taxon>
        <taxon>Priunavirus PSTCR5</taxon>
    </lineage>
</organism>
<evidence type="ECO:0000313" key="2">
    <source>
        <dbReference type="Proteomes" id="UP000663042"/>
    </source>
</evidence>
<sequence>MVKLTLAEIFSRSLLTSRVEFARKEDNMDSGLEVFYAISSQDREMKNVIEVNILDTATGETKVEHKSLGEFIQRYGMQSRWYLL</sequence>
<evidence type="ECO:0000313" key="1">
    <source>
        <dbReference type="EMBL" id="QPB12102.1"/>
    </source>
</evidence>
<accession>A0A873WHK5</accession>